<evidence type="ECO:0000256" key="1">
    <source>
        <dbReference type="ARBA" id="ARBA00009943"/>
    </source>
</evidence>
<keyword evidence="4" id="KW-0573">Peptidoglycan synthesis</keyword>
<keyword evidence="3" id="KW-0133">Cell shape</keyword>
<dbReference type="Gene3D" id="3.40.630.30">
    <property type="match status" value="2"/>
</dbReference>
<reference evidence="7 8" key="1">
    <citation type="journal article" date="2016" name="Nat. Commun.">
        <title>Thousands of microbial genomes shed light on interconnected biogeochemical processes in an aquifer system.</title>
        <authorList>
            <person name="Anantharaman K."/>
            <person name="Brown C.T."/>
            <person name="Hug L.A."/>
            <person name="Sharon I."/>
            <person name="Castelle C.J."/>
            <person name="Probst A.J."/>
            <person name="Thomas B.C."/>
            <person name="Singh A."/>
            <person name="Wilkins M.J."/>
            <person name="Karaoz U."/>
            <person name="Brodie E.L."/>
            <person name="Williams K.H."/>
            <person name="Hubbard S.S."/>
            <person name="Banfield J.F."/>
        </authorList>
    </citation>
    <scope>NUCLEOTIDE SEQUENCE [LARGE SCALE GENOMIC DNA]</scope>
</reference>
<dbReference type="AlphaFoldDB" id="A0A1G1ZBD9"/>
<comment type="similarity">
    <text evidence="1">Belongs to the FemABX family.</text>
</comment>
<dbReference type="InterPro" id="IPR003447">
    <property type="entry name" value="FEMABX"/>
</dbReference>
<evidence type="ECO:0000256" key="4">
    <source>
        <dbReference type="ARBA" id="ARBA00022984"/>
    </source>
</evidence>
<proteinExistence type="inferred from homology"/>
<evidence type="ECO:0008006" key="9">
    <source>
        <dbReference type="Google" id="ProtNLM"/>
    </source>
</evidence>
<dbReference type="Proteomes" id="UP000176544">
    <property type="component" value="Unassembled WGS sequence"/>
</dbReference>
<dbReference type="PANTHER" id="PTHR36174:SF1">
    <property type="entry name" value="LIPID II:GLYCINE GLYCYLTRANSFERASE"/>
    <property type="match status" value="1"/>
</dbReference>
<keyword evidence="2" id="KW-0808">Transferase</keyword>
<dbReference type="EMBL" id="MHJA01000020">
    <property type="protein sequence ID" value="OGY60947.1"/>
    <property type="molecule type" value="Genomic_DNA"/>
</dbReference>
<evidence type="ECO:0000313" key="8">
    <source>
        <dbReference type="Proteomes" id="UP000176544"/>
    </source>
</evidence>
<evidence type="ECO:0000313" key="7">
    <source>
        <dbReference type="EMBL" id="OGY60947.1"/>
    </source>
</evidence>
<dbReference type="InterPro" id="IPR050644">
    <property type="entry name" value="PG_Glycine_Bridge_Synth"/>
</dbReference>
<keyword evidence="6" id="KW-0961">Cell wall biogenesis/degradation</keyword>
<organism evidence="7 8">
    <name type="scientific">Candidatus Colwellbacteria bacterium RIFCSPLOWO2_02_FULL_45_11</name>
    <dbReference type="NCBI Taxonomy" id="1797692"/>
    <lineage>
        <taxon>Bacteria</taxon>
        <taxon>Candidatus Colwelliibacteriota</taxon>
    </lineage>
</organism>
<dbReference type="PROSITE" id="PS51191">
    <property type="entry name" value="FEMABX"/>
    <property type="match status" value="1"/>
</dbReference>
<evidence type="ECO:0000256" key="3">
    <source>
        <dbReference type="ARBA" id="ARBA00022960"/>
    </source>
</evidence>
<comment type="caution">
    <text evidence="7">The sequence shown here is derived from an EMBL/GenBank/DDBJ whole genome shotgun (WGS) entry which is preliminary data.</text>
</comment>
<dbReference type="Pfam" id="PF02388">
    <property type="entry name" value="FemAB"/>
    <property type="match status" value="2"/>
</dbReference>
<keyword evidence="5" id="KW-0012">Acyltransferase</keyword>
<accession>A0A1G1ZBD9</accession>
<dbReference type="GO" id="GO:0008360">
    <property type="term" value="P:regulation of cell shape"/>
    <property type="evidence" value="ECO:0007669"/>
    <property type="project" value="UniProtKB-KW"/>
</dbReference>
<dbReference type="InterPro" id="IPR016181">
    <property type="entry name" value="Acyl_CoA_acyltransferase"/>
</dbReference>
<dbReference type="GO" id="GO:0071555">
    <property type="term" value="P:cell wall organization"/>
    <property type="evidence" value="ECO:0007669"/>
    <property type="project" value="UniProtKB-KW"/>
</dbReference>
<dbReference type="PANTHER" id="PTHR36174">
    <property type="entry name" value="LIPID II:GLYCINE GLYCYLTRANSFERASE"/>
    <property type="match status" value="1"/>
</dbReference>
<dbReference type="GO" id="GO:0009252">
    <property type="term" value="P:peptidoglycan biosynthetic process"/>
    <property type="evidence" value="ECO:0007669"/>
    <property type="project" value="UniProtKB-KW"/>
</dbReference>
<protein>
    <recommendedName>
        <fullName evidence="9">BioF2-like acetyltransferase domain-containing protein</fullName>
    </recommendedName>
</protein>
<dbReference type="GO" id="GO:0016755">
    <property type="term" value="F:aminoacyltransferase activity"/>
    <property type="evidence" value="ECO:0007669"/>
    <property type="project" value="InterPro"/>
</dbReference>
<gene>
    <name evidence="7" type="ORF">A3I33_00025</name>
</gene>
<evidence type="ECO:0000256" key="5">
    <source>
        <dbReference type="ARBA" id="ARBA00023315"/>
    </source>
</evidence>
<dbReference type="STRING" id="1797692.A3I33_00025"/>
<name>A0A1G1ZBD9_9BACT</name>
<evidence type="ECO:0000256" key="2">
    <source>
        <dbReference type="ARBA" id="ARBA00022679"/>
    </source>
</evidence>
<dbReference type="SUPFAM" id="SSF55729">
    <property type="entry name" value="Acyl-CoA N-acyltransferases (Nat)"/>
    <property type="match status" value="2"/>
</dbReference>
<sequence>MIHLVEPKDKKEWDELLLGHNGSFTQSWQWGEMQKREGGKALRFSILRDNNVLGCLSLYVRKTPAGFYGYIPRGPAVGERDLSDKDWSDLLELLHEIAKREDLVFLLFEPVYPGAFGNLRAAENRQPNKTIFIDLLNPLEDLLSRINKTKRYGIRYAENHGVTVRISDKSKTDFEKFWKLLQGTAARKQFGTFSRSHFENIFYEDISKMFLAEYEGHVEAAAEVIFFGDTAIYLHAGTSGKNEKLMASYLLVWEILKKAKQDGLKYLDLWGIDHNRWPGVTAFKESFGGREITYPDARLVVYKRFRYFVYKLMHAVRNLLQRFTG</sequence>
<evidence type="ECO:0000256" key="6">
    <source>
        <dbReference type="ARBA" id="ARBA00023316"/>
    </source>
</evidence>